<dbReference type="PANTHER" id="PTHR23071">
    <property type="entry name" value="PHOSPHATIDYLINOSITOL GLYCAN"/>
    <property type="match status" value="1"/>
</dbReference>
<sequence length="603" mass="64980">MFASDVNVQGEWGLLRALRLNAAQVMRYLETYIASSRSHGFSDDALSEWRRMYRRAEASYQELAALTSSNARARGGPRIELLEERVSAEYYAFMRVVLGSLRQMWAQFDAVLIIAGLSVLLLLAVALAAIYACSHQLTLEAIVALMWKNGHALAKKSEAGLRALLGATTVLVLNRISFYSTVCREEQLPGCTPTFYGSPSASISSVSLAVANIFLVWLVPFVMLRFLRRSHSDRAMVARLWVGVGMRLSMGMSAAYWFFDSIDGRSSSSASFATAASPGAQAATASSGAGGTAADWSELRIVLARMAIGVALGGGFAAWYSSPFCLDVDISKPTSKAVAGGARLSTNAPTTLGPANSHQTAVVLGYGNAYGAAYLIFTTVVFCVLYLVQQPMGGIMLSLLFIKLLICAETFDALRDALAANYSTSLLPAQMVTVAMLAYLDYFTTGHQFTLVSVQWSTAFVGVKEMQIVICGAIVALNTLGSFVLAAVCVPLAVLWNESLGSQLLRMAPENYVTRLAGAAMLFTSYHAVVATSSAIFAAWFRRHLMVWKIFAPRFMFAVPVFMASVVVVLALAVGFAAVRVLRLGLNVGNIRGIRTTNPNHIP</sequence>
<dbReference type="InterPro" id="IPR039524">
    <property type="entry name" value="PIGO/GPI13"/>
</dbReference>
<keyword evidence="3" id="KW-1185">Reference proteome</keyword>
<dbReference type="PANTHER" id="PTHR23071:SF1">
    <property type="entry name" value="GPI ETHANOLAMINE PHOSPHATE TRANSFERASE 3"/>
    <property type="match status" value="1"/>
</dbReference>
<feature type="transmembrane region" description="Helical" evidence="1">
    <location>
        <begin position="369"/>
        <end position="388"/>
    </location>
</feature>
<proteinExistence type="predicted"/>
<gene>
    <name evidence="2" type="primary">GPI13_2</name>
    <name evidence="2" type="ORF">H4R26_005424</name>
</gene>
<dbReference type="EMBL" id="JANBQF010000938">
    <property type="protein sequence ID" value="KAJ1998530.1"/>
    <property type="molecule type" value="Genomic_DNA"/>
</dbReference>
<feature type="transmembrane region" description="Helical" evidence="1">
    <location>
        <begin position="516"/>
        <end position="541"/>
    </location>
</feature>
<keyword evidence="1" id="KW-0812">Transmembrane</keyword>
<accession>A0A9W8B8R5</accession>
<reference evidence="2" key="1">
    <citation type="submission" date="2022-07" db="EMBL/GenBank/DDBJ databases">
        <title>Phylogenomic reconstructions and comparative analyses of Kickxellomycotina fungi.</title>
        <authorList>
            <person name="Reynolds N.K."/>
            <person name="Stajich J.E."/>
            <person name="Barry K."/>
            <person name="Grigoriev I.V."/>
            <person name="Crous P."/>
            <person name="Smith M.E."/>
        </authorList>
    </citation>
    <scope>NUCLEOTIDE SEQUENCE</scope>
    <source>
        <strain evidence="2">IMI 214461</strain>
    </source>
</reference>
<dbReference type="GO" id="GO:0006506">
    <property type="term" value="P:GPI anchor biosynthetic process"/>
    <property type="evidence" value="ECO:0007669"/>
    <property type="project" value="InterPro"/>
</dbReference>
<evidence type="ECO:0000256" key="1">
    <source>
        <dbReference type="SAM" id="Phobius"/>
    </source>
</evidence>
<comment type="caution">
    <text evidence="2">The sequence shown here is derived from an EMBL/GenBank/DDBJ whole genome shotgun (WGS) entry which is preliminary data.</text>
</comment>
<dbReference type="GO" id="GO:0051377">
    <property type="term" value="F:mannose-ethanolamine phosphotransferase activity"/>
    <property type="evidence" value="ECO:0007669"/>
    <property type="project" value="TreeGrafter"/>
</dbReference>
<feature type="transmembrane region" description="Helical" evidence="1">
    <location>
        <begin position="110"/>
        <end position="132"/>
    </location>
</feature>
<protein>
    <submittedName>
        <fullName evidence="2">Mannose-ethanolamine phosphotransferase gpi13</fullName>
    </submittedName>
</protein>
<name>A0A9W8B8R5_9FUNG</name>
<dbReference type="OrthoDB" id="272139at2759"/>
<feature type="transmembrane region" description="Helical" evidence="1">
    <location>
        <begin position="203"/>
        <end position="224"/>
    </location>
</feature>
<dbReference type="Proteomes" id="UP001150907">
    <property type="component" value="Unassembled WGS sequence"/>
</dbReference>
<evidence type="ECO:0000313" key="3">
    <source>
        <dbReference type="Proteomes" id="UP001150907"/>
    </source>
</evidence>
<organism evidence="2 3">
    <name type="scientific">Coemansia thaxteri</name>
    <dbReference type="NCBI Taxonomy" id="2663907"/>
    <lineage>
        <taxon>Eukaryota</taxon>
        <taxon>Fungi</taxon>
        <taxon>Fungi incertae sedis</taxon>
        <taxon>Zoopagomycota</taxon>
        <taxon>Kickxellomycotina</taxon>
        <taxon>Kickxellomycetes</taxon>
        <taxon>Kickxellales</taxon>
        <taxon>Kickxellaceae</taxon>
        <taxon>Coemansia</taxon>
    </lineage>
</organism>
<keyword evidence="1" id="KW-1133">Transmembrane helix</keyword>
<keyword evidence="1" id="KW-0472">Membrane</keyword>
<dbReference type="GO" id="GO:0005789">
    <property type="term" value="C:endoplasmic reticulum membrane"/>
    <property type="evidence" value="ECO:0007669"/>
    <property type="project" value="TreeGrafter"/>
</dbReference>
<feature type="transmembrane region" description="Helical" evidence="1">
    <location>
        <begin position="553"/>
        <end position="579"/>
    </location>
</feature>
<feature type="transmembrane region" description="Helical" evidence="1">
    <location>
        <begin position="236"/>
        <end position="259"/>
    </location>
</feature>
<dbReference type="AlphaFoldDB" id="A0A9W8B8R5"/>
<feature type="transmembrane region" description="Helical" evidence="1">
    <location>
        <begin position="395"/>
        <end position="414"/>
    </location>
</feature>
<feature type="transmembrane region" description="Helical" evidence="1">
    <location>
        <begin position="468"/>
        <end position="496"/>
    </location>
</feature>
<evidence type="ECO:0000313" key="2">
    <source>
        <dbReference type="EMBL" id="KAJ1998530.1"/>
    </source>
</evidence>